<dbReference type="PATRIC" id="fig|1397108.4.peg.2316"/>
<dbReference type="AlphaFoldDB" id="A0A0P0ABG8"/>
<accession>A0A0P0ABG8</accession>
<name>A0A0P0ABG8_9RHOB</name>
<protein>
    <submittedName>
        <fullName evidence="1">Regulator of competence-specific genes</fullName>
    </submittedName>
</protein>
<gene>
    <name evidence="1" type="ORF">IMCC12053_2265</name>
</gene>
<dbReference type="Proteomes" id="UP000064920">
    <property type="component" value="Chromosome"/>
</dbReference>
<dbReference type="KEGG" id="cmar:IMCC12053_2265"/>
<keyword evidence="2" id="KW-1185">Reference proteome</keyword>
<dbReference type="Gene3D" id="3.30.1460.30">
    <property type="entry name" value="YgaC/TfoX-N like chaperone"/>
    <property type="match status" value="1"/>
</dbReference>
<sequence>MAITDEELAFALELFAPLGGISKRKMMGGASIYCDGQIFAILSADGRVFIKAKDALAAEMAAEGAEKFTMEDGRGMHYWTLPDSALDDPDAACIWGRKALDAL</sequence>
<reference evidence="1 2" key="1">
    <citation type="submission" date="2015-05" db="EMBL/GenBank/DDBJ databases">
        <authorList>
            <person name="Wang D.B."/>
            <person name="Wang M."/>
        </authorList>
    </citation>
    <scope>NUCLEOTIDE SEQUENCE [LARGE SCALE GENOMIC DNA]</scope>
    <source>
        <strain evidence="1 2">IMCC 12053</strain>
    </source>
</reference>
<organism evidence="1 2">
    <name type="scientific">Celeribacter marinus</name>
    <dbReference type="NCBI Taxonomy" id="1397108"/>
    <lineage>
        <taxon>Bacteria</taxon>
        <taxon>Pseudomonadati</taxon>
        <taxon>Pseudomonadota</taxon>
        <taxon>Alphaproteobacteria</taxon>
        <taxon>Rhodobacterales</taxon>
        <taxon>Roseobacteraceae</taxon>
        <taxon>Celeribacter</taxon>
    </lineage>
</organism>
<dbReference type="EMBL" id="CP012023">
    <property type="protein sequence ID" value="ALI56212.1"/>
    <property type="molecule type" value="Genomic_DNA"/>
</dbReference>
<proteinExistence type="predicted"/>
<dbReference type="Pfam" id="PF04993">
    <property type="entry name" value="TfoX_N"/>
    <property type="match status" value="1"/>
</dbReference>
<dbReference type="SUPFAM" id="SSF159894">
    <property type="entry name" value="YgaC/TfoX-N like"/>
    <property type="match status" value="1"/>
</dbReference>
<evidence type="ECO:0000313" key="2">
    <source>
        <dbReference type="Proteomes" id="UP000064920"/>
    </source>
</evidence>
<dbReference type="InterPro" id="IPR007076">
    <property type="entry name" value="TfoX_N"/>
</dbReference>
<dbReference type="RefSeq" id="WP_062219041.1">
    <property type="nucleotide sequence ID" value="NZ_CP012023.1"/>
</dbReference>
<dbReference type="STRING" id="1397108.IMCC12053_2265"/>
<dbReference type="OrthoDB" id="1524907at2"/>
<evidence type="ECO:0000313" key="1">
    <source>
        <dbReference type="EMBL" id="ALI56212.1"/>
    </source>
</evidence>